<dbReference type="PANTHER" id="PTHR30329">
    <property type="entry name" value="STATOR ELEMENT OF FLAGELLAR MOTOR COMPLEX"/>
    <property type="match status" value="1"/>
</dbReference>
<evidence type="ECO:0000259" key="5">
    <source>
        <dbReference type="PROSITE" id="PS51123"/>
    </source>
</evidence>
<dbReference type="OrthoDB" id="9809364at2"/>
<dbReference type="InterPro" id="IPR011990">
    <property type="entry name" value="TPR-like_helical_dom_sf"/>
</dbReference>
<dbReference type="InterPro" id="IPR011042">
    <property type="entry name" value="6-blade_b-propeller_TolB-like"/>
</dbReference>
<dbReference type="Gene3D" id="3.30.1330.60">
    <property type="entry name" value="OmpA-like domain"/>
    <property type="match status" value="1"/>
</dbReference>
<dbReference type="InterPro" id="IPR006664">
    <property type="entry name" value="OMP_bac"/>
</dbReference>
<dbReference type="PROSITE" id="PS51123">
    <property type="entry name" value="OMPA_2"/>
    <property type="match status" value="1"/>
</dbReference>
<dbReference type="SUPFAM" id="SSF103088">
    <property type="entry name" value="OmpA-like"/>
    <property type="match status" value="1"/>
</dbReference>
<dbReference type="KEGG" id="zga:ZOBELLIA_3649"/>
<dbReference type="InterPro" id="IPR011659">
    <property type="entry name" value="WD40"/>
</dbReference>
<dbReference type="SUPFAM" id="SSF49478">
    <property type="entry name" value="Cna protein B-type domain"/>
    <property type="match status" value="1"/>
</dbReference>
<dbReference type="AlphaFoldDB" id="G0L8R5"/>
<sequence>MKRAKYIFCALAVITCIAQGQERKLEKAENRFSDFAYAPAIRSYEDLVADGYSEERIFKNLGNANYYNARYAEASKWYGKLFELDTADIDPEYIYRYAQTLKSLEDYEASDRWMNRFREARANDRRAERFGENTDYLERIEANSGRYEIQNLGLNSKVSDFAPSFYGEDLIFSTARDSGLLSKKIHKWNNGSFLNLYKASQDGQGNFIGVDRLSNRLNKKTHESSTAFTKDGKTMYFTRNNSNNGKFSRDEEGISRLKIYRARLVDGEWKNIEELPFNDDGYSVAHPALNKEENKLYFASDMPGTVGESDIFVVDIHGDSSFGTPQNLGPKINTEARETFPFITGSDVLYFSSDGHPGLGGLDVFAIDLKEMGAGQVVNVGRPLNGEEDDFSYIIDEETLKGFFASNREGGHGDDDIYSFTETKPLDLKCHTLIAGTVRDEETGELLAHAAVTLYDKENHVVSTSRTDADGAFNMEGDCKDGNYKVVASKSDYDDGDKVFATVKGKDATGIEVVLAKTVRPAPLGTDLAKYLGIEPIYFDFDKYFIREDAKISIKKVLAYLNEFPEVKVQVRSHTDSRANDAYNMWLSTNRAKSTADYLIAQGIPENRISFEGFGETQLTNECSNGVPCTKVQHQMNRRSEFIVVE</sequence>
<dbReference type="CDD" id="cd07185">
    <property type="entry name" value="OmpA_C-like"/>
    <property type="match status" value="1"/>
</dbReference>
<evidence type="ECO:0000313" key="6">
    <source>
        <dbReference type="EMBL" id="CAZ97787.1"/>
    </source>
</evidence>
<organism evidence="6 7">
    <name type="scientific">Zobellia galactanivorans (strain DSM 12802 / CCUG 47099 / CIP 106680 / NCIMB 13871 / Dsij)</name>
    <dbReference type="NCBI Taxonomy" id="63186"/>
    <lineage>
        <taxon>Bacteria</taxon>
        <taxon>Pseudomonadati</taxon>
        <taxon>Bacteroidota</taxon>
        <taxon>Flavobacteriia</taxon>
        <taxon>Flavobacteriales</taxon>
        <taxon>Flavobacteriaceae</taxon>
        <taxon>Zobellia</taxon>
    </lineage>
</organism>
<dbReference type="PANTHER" id="PTHR30329:SF21">
    <property type="entry name" value="LIPOPROTEIN YIAD-RELATED"/>
    <property type="match status" value="1"/>
</dbReference>
<dbReference type="InterPro" id="IPR050330">
    <property type="entry name" value="Bact_OuterMem_StrucFunc"/>
</dbReference>
<dbReference type="Gene3D" id="2.60.40.1120">
    <property type="entry name" value="Carboxypeptidase-like, regulatory domain"/>
    <property type="match status" value="1"/>
</dbReference>
<dbReference type="PATRIC" id="fig|63186.3.peg.3564"/>
<reference evidence="7" key="1">
    <citation type="submission" date="2009-07" db="EMBL/GenBank/DDBJ databases">
        <title>Complete genome sequence of Zobellia galactanivorans Dsij.</title>
        <authorList>
            <consortium name="Genoscope - CEA"/>
        </authorList>
    </citation>
    <scope>NUCLEOTIDE SEQUENCE [LARGE SCALE GENOMIC DNA]</scope>
    <source>
        <strain evidence="7">DSM 12802 / CCUG 47099 / CIP 106680 / NCIMB 13871 / Dsij</strain>
    </source>
</reference>
<dbReference type="Pfam" id="PF07676">
    <property type="entry name" value="PD40"/>
    <property type="match status" value="2"/>
</dbReference>
<feature type="domain" description="OmpA-like" evidence="5">
    <location>
        <begin position="526"/>
        <end position="646"/>
    </location>
</feature>
<dbReference type="SUPFAM" id="SSF82171">
    <property type="entry name" value="DPP6 N-terminal domain-like"/>
    <property type="match status" value="1"/>
</dbReference>
<reference evidence="6 7" key="2">
    <citation type="journal article" date="2012" name="Environ. Microbiol.">
        <title>Characterization of the first alginolytic operons in a marine bacterium: from their emergence in marine Flavobacteriia to their independent transfers to marine Proteobacteria and human gut Bacteroides.</title>
        <authorList>
            <person name="Thomas F."/>
            <person name="Barbeyron T."/>
            <person name="Tonon T."/>
            <person name="Genicot S."/>
            <person name="Czjzek M."/>
            <person name="Michel G."/>
        </authorList>
    </citation>
    <scope>NUCLEOTIDE SEQUENCE [LARGE SCALE GENOMIC DNA]</scope>
    <source>
        <strain evidence="7">DSM 12802 / CCUG 47099 / CIP 106680 / NCIMB 13871 / Dsij</strain>
    </source>
</reference>
<keyword evidence="3" id="KW-0998">Cell outer membrane</keyword>
<dbReference type="PRINTS" id="PR01021">
    <property type="entry name" value="OMPADOMAIN"/>
</dbReference>
<dbReference type="InterPro" id="IPR006665">
    <property type="entry name" value="OmpA-like"/>
</dbReference>
<dbReference type="EMBL" id="FP476056">
    <property type="protein sequence ID" value="CAZ97787.1"/>
    <property type="molecule type" value="Genomic_DNA"/>
</dbReference>
<dbReference type="InterPro" id="IPR036737">
    <property type="entry name" value="OmpA-like_sf"/>
</dbReference>
<comment type="subcellular location">
    <subcellularLocation>
        <location evidence="1">Cell outer membrane</location>
    </subcellularLocation>
</comment>
<dbReference type="SUPFAM" id="SSF48452">
    <property type="entry name" value="TPR-like"/>
    <property type="match status" value="1"/>
</dbReference>
<dbReference type="Proteomes" id="UP000008898">
    <property type="component" value="Chromosome"/>
</dbReference>
<dbReference type="STRING" id="63186.ZOBELLIA_3649"/>
<dbReference type="GO" id="GO:0009279">
    <property type="term" value="C:cell outer membrane"/>
    <property type="evidence" value="ECO:0007669"/>
    <property type="project" value="UniProtKB-SubCell"/>
</dbReference>
<accession>G0L8R5</accession>
<evidence type="ECO:0000256" key="1">
    <source>
        <dbReference type="ARBA" id="ARBA00004442"/>
    </source>
</evidence>
<dbReference type="RefSeq" id="WP_013994977.1">
    <property type="nucleotide sequence ID" value="NC_015844.1"/>
</dbReference>
<dbReference type="HOGENOM" id="CLU_014978_0_0_10"/>
<name>G0L8R5_ZOBGA</name>
<evidence type="ECO:0000313" key="7">
    <source>
        <dbReference type="Proteomes" id="UP000008898"/>
    </source>
</evidence>
<dbReference type="Pfam" id="PF13620">
    <property type="entry name" value="CarboxypepD_reg"/>
    <property type="match status" value="1"/>
</dbReference>
<keyword evidence="7" id="KW-1185">Reference proteome</keyword>
<dbReference type="Pfam" id="PF00691">
    <property type="entry name" value="OmpA"/>
    <property type="match status" value="1"/>
</dbReference>
<protein>
    <submittedName>
        <fullName evidence="6">OmpA-like periplasmic protein</fullName>
    </submittedName>
</protein>
<gene>
    <name evidence="6" type="ordered locus">zobellia_3649</name>
</gene>
<dbReference type="Gene3D" id="2.120.10.30">
    <property type="entry name" value="TolB, C-terminal domain"/>
    <property type="match status" value="1"/>
</dbReference>
<keyword evidence="2 4" id="KW-0472">Membrane</keyword>
<proteinExistence type="predicted"/>
<dbReference type="Gene3D" id="1.25.40.10">
    <property type="entry name" value="Tetratricopeptide repeat domain"/>
    <property type="match status" value="1"/>
</dbReference>
<evidence type="ECO:0000256" key="3">
    <source>
        <dbReference type="ARBA" id="ARBA00023237"/>
    </source>
</evidence>
<evidence type="ECO:0000256" key="4">
    <source>
        <dbReference type="PROSITE-ProRule" id="PRU00473"/>
    </source>
</evidence>
<evidence type="ECO:0000256" key="2">
    <source>
        <dbReference type="ARBA" id="ARBA00023136"/>
    </source>
</evidence>